<dbReference type="Proteomes" id="UP000178419">
    <property type="component" value="Unassembled WGS sequence"/>
</dbReference>
<dbReference type="EMBL" id="MGGE01000039">
    <property type="protein sequence ID" value="OGM20570.1"/>
    <property type="molecule type" value="Genomic_DNA"/>
</dbReference>
<dbReference type="Gene3D" id="3.50.30.10">
    <property type="entry name" value="Phosphohistidine domain"/>
    <property type="match status" value="1"/>
</dbReference>
<dbReference type="SUPFAM" id="SSF52009">
    <property type="entry name" value="Phosphohistidine domain"/>
    <property type="match status" value="1"/>
</dbReference>
<dbReference type="PANTHER" id="PTHR43615">
    <property type="entry name" value="PHOSPHOENOLPYRUVATE SYNTHASE-RELATED"/>
    <property type="match status" value="1"/>
</dbReference>
<dbReference type="InterPro" id="IPR051549">
    <property type="entry name" value="PEP_Utilizing_Enz"/>
</dbReference>
<evidence type="ECO:0000313" key="3">
    <source>
        <dbReference type="Proteomes" id="UP000178419"/>
    </source>
</evidence>
<feature type="domain" description="PEP-utilising enzyme mobile" evidence="1">
    <location>
        <begin position="224"/>
        <end position="294"/>
    </location>
</feature>
<evidence type="ECO:0000313" key="2">
    <source>
        <dbReference type="EMBL" id="OGM20570.1"/>
    </source>
</evidence>
<gene>
    <name evidence="2" type="ORF">A2714_04490</name>
</gene>
<organism evidence="2 3">
    <name type="scientific">Candidatus Woesebacteria bacterium RIFCSPHIGHO2_01_FULL_38_9</name>
    <dbReference type="NCBI Taxonomy" id="1802492"/>
    <lineage>
        <taxon>Bacteria</taxon>
        <taxon>Candidatus Woeseibacteriota</taxon>
    </lineage>
</organism>
<reference evidence="2 3" key="1">
    <citation type="journal article" date="2016" name="Nat. Commun.">
        <title>Thousands of microbial genomes shed light on interconnected biogeochemical processes in an aquifer system.</title>
        <authorList>
            <person name="Anantharaman K."/>
            <person name="Brown C.T."/>
            <person name="Hug L.A."/>
            <person name="Sharon I."/>
            <person name="Castelle C.J."/>
            <person name="Probst A.J."/>
            <person name="Thomas B.C."/>
            <person name="Singh A."/>
            <person name="Wilkins M.J."/>
            <person name="Karaoz U."/>
            <person name="Brodie E.L."/>
            <person name="Williams K.H."/>
            <person name="Hubbard S.S."/>
            <person name="Banfield J.F."/>
        </authorList>
    </citation>
    <scope>NUCLEOTIDE SEQUENCE [LARGE SCALE GENOMIC DNA]</scope>
</reference>
<dbReference type="Pfam" id="PF00391">
    <property type="entry name" value="PEP-utilizers"/>
    <property type="match status" value="1"/>
</dbReference>
<dbReference type="GO" id="GO:0016772">
    <property type="term" value="F:transferase activity, transferring phosphorus-containing groups"/>
    <property type="evidence" value="ECO:0007669"/>
    <property type="project" value="InterPro"/>
</dbReference>
<dbReference type="InterPro" id="IPR008279">
    <property type="entry name" value="PEP-util_enz_mobile_dom"/>
</dbReference>
<name>A0A1F7Y039_9BACT</name>
<accession>A0A1F7Y039</accession>
<sequence length="301" mass="34181">MNLEEVLEDLERLLKKWGINSSQWILVAGYAYKLLGYDIHVRKGHFNILITRDKIPWEVKEGIEIHPPRGTNYREDFRKLIVKTGYDFDINLSTNQEFEKKEGKFELYTLPNGTKIKVQKPIGAIEELHKLLSFSTKNALGIERLQKDTVFIEDMIQALTKRGEERVVTRFKNLLQEYKKFQKETILAEPIQRSKKLKGIVASSGKAVGRARVVQKAEDLRGLKDGDVLVTQMTSPTLIVNMPNVSALVTDWGGKLSHAAILAREMNIPCIVGTQTATKILKSGDLVEVDAEKGIVKRLRK</sequence>
<dbReference type="InterPro" id="IPR036637">
    <property type="entry name" value="Phosphohistidine_dom_sf"/>
</dbReference>
<protein>
    <recommendedName>
        <fullName evidence="1">PEP-utilising enzyme mobile domain-containing protein</fullName>
    </recommendedName>
</protein>
<proteinExistence type="predicted"/>
<comment type="caution">
    <text evidence="2">The sequence shown here is derived from an EMBL/GenBank/DDBJ whole genome shotgun (WGS) entry which is preliminary data.</text>
</comment>
<dbReference type="PANTHER" id="PTHR43615:SF1">
    <property type="entry name" value="PPDK_N DOMAIN-CONTAINING PROTEIN"/>
    <property type="match status" value="1"/>
</dbReference>
<evidence type="ECO:0000259" key="1">
    <source>
        <dbReference type="Pfam" id="PF00391"/>
    </source>
</evidence>
<dbReference type="AlphaFoldDB" id="A0A1F7Y039"/>